<comment type="similarity">
    <text evidence="2">Belongs to the glycosyl hydrolase 43 family.</text>
</comment>
<dbReference type="InterPro" id="IPR000743">
    <property type="entry name" value="Glyco_hydro_28"/>
</dbReference>
<evidence type="ECO:0000256" key="3">
    <source>
        <dbReference type="ARBA" id="ARBA00022801"/>
    </source>
</evidence>
<dbReference type="Gene3D" id="2.115.10.20">
    <property type="entry name" value="Glycosyl hydrolase domain, family 43"/>
    <property type="match status" value="1"/>
</dbReference>
<proteinExistence type="inferred from homology"/>
<dbReference type="InterPro" id="IPR023296">
    <property type="entry name" value="Glyco_hydro_beta-prop_sf"/>
</dbReference>
<protein>
    <submittedName>
        <fullName evidence="6">Glycoside hydrolase</fullName>
    </submittedName>
</protein>
<dbReference type="PANTHER" id="PTHR22925">
    <property type="entry name" value="GLYCOSYL HYDROLASE 43 FAMILY MEMBER"/>
    <property type="match status" value="1"/>
</dbReference>
<dbReference type="Gene3D" id="2.160.20.10">
    <property type="entry name" value="Single-stranded right-handed beta-helix, Pectin lyase-like"/>
    <property type="match status" value="1"/>
</dbReference>
<name>A0A413EVG0_BACOV</name>
<accession>A0A413EVG0</accession>
<dbReference type="Proteomes" id="UP000286031">
    <property type="component" value="Unassembled WGS sequence"/>
</dbReference>
<dbReference type="SUPFAM" id="SSF51126">
    <property type="entry name" value="Pectin lyase-like"/>
    <property type="match status" value="1"/>
</dbReference>
<evidence type="ECO:0000313" key="7">
    <source>
        <dbReference type="Proteomes" id="UP000286031"/>
    </source>
</evidence>
<evidence type="ECO:0000256" key="2">
    <source>
        <dbReference type="ARBA" id="ARBA00009865"/>
    </source>
</evidence>
<keyword evidence="3 5" id="KW-0378">Hydrolase</keyword>
<dbReference type="SMART" id="SM00710">
    <property type="entry name" value="PbH1"/>
    <property type="match status" value="4"/>
</dbReference>
<dbReference type="Pfam" id="PF04616">
    <property type="entry name" value="Glyco_hydro_43"/>
    <property type="match status" value="1"/>
</dbReference>
<gene>
    <name evidence="6" type="ORF">DWV35_06350</name>
</gene>
<evidence type="ECO:0000256" key="5">
    <source>
        <dbReference type="RuleBase" id="RU361169"/>
    </source>
</evidence>
<dbReference type="AlphaFoldDB" id="A0A413EVG0"/>
<evidence type="ECO:0000256" key="4">
    <source>
        <dbReference type="ARBA" id="ARBA00023295"/>
    </source>
</evidence>
<dbReference type="SUPFAM" id="SSF75005">
    <property type="entry name" value="Arabinanase/levansucrase/invertase"/>
    <property type="match status" value="1"/>
</dbReference>
<evidence type="ECO:0000313" key="6">
    <source>
        <dbReference type="EMBL" id="RGX11778.1"/>
    </source>
</evidence>
<comment type="caution">
    <text evidence="6">The sequence shown here is derived from an EMBL/GenBank/DDBJ whole genome shotgun (WGS) entry which is preliminary data.</text>
</comment>
<dbReference type="InterPro" id="IPR011050">
    <property type="entry name" value="Pectin_lyase_fold/virulence"/>
</dbReference>
<dbReference type="PANTHER" id="PTHR22925:SF3">
    <property type="entry name" value="GLYCOSYL HYDROLASE FAMILY PROTEIN 43"/>
    <property type="match status" value="1"/>
</dbReference>
<dbReference type="GO" id="GO:0005975">
    <property type="term" value="P:carbohydrate metabolic process"/>
    <property type="evidence" value="ECO:0007669"/>
    <property type="project" value="InterPro"/>
</dbReference>
<keyword evidence="4 5" id="KW-0326">Glycosidase</keyword>
<dbReference type="CDD" id="cd18826">
    <property type="entry name" value="GH43_CtGH43-like"/>
    <property type="match status" value="1"/>
</dbReference>
<evidence type="ECO:0000256" key="1">
    <source>
        <dbReference type="ARBA" id="ARBA00008834"/>
    </source>
</evidence>
<organism evidence="6 7">
    <name type="scientific">Bacteroides ovatus</name>
    <dbReference type="NCBI Taxonomy" id="28116"/>
    <lineage>
        <taxon>Bacteria</taxon>
        <taxon>Pseudomonadati</taxon>
        <taxon>Bacteroidota</taxon>
        <taxon>Bacteroidia</taxon>
        <taxon>Bacteroidales</taxon>
        <taxon>Bacteroidaceae</taxon>
        <taxon>Bacteroides</taxon>
    </lineage>
</organism>
<dbReference type="InterPro" id="IPR006626">
    <property type="entry name" value="PbH1"/>
</dbReference>
<dbReference type="RefSeq" id="WP_117512498.1">
    <property type="nucleotide sequence ID" value="NZ_JANUKI010000001.1"/>
</dbReference>
<dbReference type="InterPro" id="IPR006710">
    <property type="entry name" value="Glyco_hydro_43"/>
</dbReference>
<dbReference type="InterPro" id="IPR012334">
    <property type="entry name" value="Pectin_lyas_fold"/>
</dbReference>
<reference evidence="6 7" key="1">
    <citation type="submission" date="2018-08" db="EMBL/GenBank/DDBJ databases">
        <title>A genome reference for cultivated species of the human gut microbiota.</title>
        <authorList>
            <person name="Zou Y."/>
            <person name="Xue W."/>
            <person name="Luo G."/>
        </authorList>
    </citation>
    <scope>NUCLEOTIDE SEQUENCE [LARGE SCALE GENOMIC DNA]</scope>
    <source>
        <strain evidence="6 7">AF04-46</strain>
    </source>
</reference>
<dbReference type="EMBL" id="QSBI01000005">
    <property type="protein sequence ID" value="RGX11778.1"/>
    <property type="molecule type" value="Genomic_DNA"/>
</dbReference>
<dbReference type="GO" id="GO:0004650">
    <property type="term" value="F:polygalacturonase activity"/>
    <property type="evidence" value="ECO:0007669"/>
    <property type="project" value="InterPro"/>
</dbReference>
<sequence>MASYLLHAVEIPTKNNVGPSFMTDTIGRIDAPFHMPQLQRPQFPDRKMVVKMKKRGLSTSDIQNVIDKLADDGGGTVVIPCGKWKTGRIILKSNINLEIQEGAELEFSGFIKDYLPVIFTRDEGIEIYSLGAFIYACDAENVAITGKGRIIGPSTDCEIFRINKEKALHIEKVVGDKLLAERIYDGIKNAEVFLPKTIAPINCKNVLIEGVTLDQGLYWNIVPQYCENVIIRGVTVTSFGHGRTDGIDVESSRNVLIEYCSLDCSDDCYTIKSGRGEDGVKIGQPSENIVIRYSIANRGAGGIVCGTETAGGIRNVYMHDCVFDGTDQAFRFKTLRPRGGGAEQIYIERVRARLNGAAFYCNMLGSIKWGGDLAKRFPARKIDEFTPDFRAIKINDVIIEDCCNLIDVDALPERPLANVYISGITANCKNFGKMRDVSSFTIKNARITTVDPVLTVDGCNGVILLDVKNMDSNKPIQINYEGEKQDSVLMQDYPLTYHSIKPGQLWLDTNGNPIQAHGFQMFEKEGTYYWYGENKEYTTLGSNVWTYGIRCYRSRDFYNWEDCGLIIKPDTVNPLSPLHYSQTLDRPHIIYNEKTGKYVCWIKSMDTDGYFVILQADDFLGPYEYVRSLKPGGYGVGDFDMYADPETGKGYVWFERPHWEMICAQLTDDFLNITSGYSKHFVGLRPPFTREAPTHFMHEGKHYLFTSGTTGYVPNKSLVTSFDDFHGEYVDLGNPHPADKYESSFFSQITDVIKIPGKNLYVALADRWLPELTDTDIPIRTAKNKEKHYVNHQPFPKDFSEPKTRDKRNLRRTKWDVTFNATYVFLPITFKDGVPQIEWLDEWKIEDYEN</sequence>
<dbReference type="Pfam" id="PF00295">
    <property type="entry name" value="Glyco_hydro_28"/>
    <property type="match status" value="1"/>
</dbReference>
<comment type="similarity">
    <text evidence="1 5">Belongs to the glycosyl hydrolase 28 family.</text>
</comment>